<accession>A0A1M4SG01</accession>
<sequence>MDDELSFECLGEPDRPITEELCSNAGARYAAVFGQAEDMIKAALEVKRLNHDEWVKLPFCVTIEAEGFGAEVELSPLYGVPAVTHFRYETIDEIDTLPQLDFTSGRVKEVLRAASILHGQGEKIMLNIEGPFTVLGQLVPSKQIYKGLYRKKERLRELSEIIGNELARYAREAEAHGVDLLSYADPTVASDLISPKIYQELCGEISYEVLKKIEAATEHIVIHLCNKTSVGFEKAGFCTSEKILLPRELNYGEALQKVMQENDIRFIGHGCIQRSYCPLCNGGVYKLTLK</sequence>
<keyword evidence="3" id="KW-1185">Reference proteome</keyword>
<proteinExistence type="predicted"/>
<dbReference type="PANTHER" id="PTHR47099">
    <property type="entry name" value="METHYLCOBAMIDE:COM METHYLTRANSFERASE MTBA"/>
    <property type="match status" value="1"/>
</dbReference>
<dbReference type="InterPro" id="IPR052024">
    <property type="entry name" value="Methanogen_methyltrans"/>
</dbReference>
<protein>
    <submittedName>
        <fullName evidence="2">Uroporphyrinogen decarboxylase (URO-D)</fullName>
    </submittedName>
</protein>
<dbReference type="Proteomes" id="UP000184404">
    <property type="component" value="Unassembled WGS sequence"/>
</dbReference>
<dbReference type="OrthoDB" id="2135496at2"/>
<evidence type="ECO:0000259" key="1">
    <source>
        <dbReference type="Pfam" id="PF01208"/>
    </source>
</evidence>
<evidence type="ECO:0000313" key="2">
    <source>
        <dbReference type="EMBL" id="SHE31163.1"/>
    </source>
</evidence>
<dbReference type="Pfam" id="PF01208">
    <property type="entry name" value="URO-D"/>
    <property type="match status" value="1"/>
</dbReference>
<dbReference type="Gene3D" id="3.20.20.210">
    <property type="match status" value="1"/>
</dbReference>
<dbReference type="AlphaFoldDB" id="A0A1M4SG01"/>
<name>A0A1M4SG01_9FIRM</name>
<dbReference type="PANTHER" id="PTHR47099:SF1">
    <property type="entry name" value="METHYLCOBAMIDE:COM METHYLTRANSFERASE MTBA"/>
    <property type="match status" value="1"/>
</dbReference>
<evidence type="ECO:0000313" key="3">
    <source>
        <dbReference type="Proteomes" id="UP000184404"/>
    </source>
</evidence>
<gene>
    <name evidence="2" type="ORF">SAMN02745190_00124</name>
</gene>
<dbReference type="InterPro" id="IPR038071">
    <property type="entry name" value="UROD/MetE-like_sf"/>
</dbReference>
<dbReference type="GO" id="GO:0006779">
    <property type="term" value="P:porphyrin-containing compound biosynthetic process"/>
    <property type="evidence" value="ECO:0007669"/>
    <property type="project" value="InterPro"/>
</dbReference>
<dbReference type="GO" id="GO:0004853">
    <property type="term" value="F:uroporphyrinogen decarboxylase activity"/>
    <property type="evidence" value="ECO:0007669"/>
    <property type="project" value="InterPro"/>
</dbReference>
<dbReference type="RefSeq" id="WP_072934253.1">
    <property type="nucleotide sequence ID" value="NZ_FQUG01000002.1"/>
</dbReference>
<dbReference type="STRING" id="1123243.SAMN02745190_00124"/>
<dbReference type="SUPFAM" id="SSF51726">
    <property type="entry name" value="UROD/MetE-like"/>
    <property type="match status" value="1"/>
</dbReference>
<organism evidence="2 3">
    <name type="scientific">Schwartzia succinivorans DSM 10502</name>
    <dbReference type="NCBI Taxonomy" id="1123243"/>
    <lineage>
        <taxon>Bacteria</taxon>
        <taxon>Bacillati</taxon>
        <taxon>Bacillota</taxon>
        <taxon>Negativicutes</taxon>
        <taxon>Selenomonadales</taxon>
        <taxon>Selenomonadaceae</taxon>
        <taxon>Schwartzia</taxon>
    </lineage>
</organism>
<feature type="domain" description="Uroporphyrinogen decarboxylase (URO-D)" evidence="1">
    <location>
        <begin position="19"/>
        <end position="232"/>
    </location>
</feature>
<reference evidence="2 3" key="1">
    <citation type="submission" date="2016-11" db="EMBL/GenBank/DDBJ databases">
        <authorList>
            <person name="Jaros S."/>
            <person name="Januszkiewicz K."/>
            <person name="Wedrychowicz H."/>
        </authorList>
    </citation>
    <scope>NUCLEOTIDE SEQUENCE [LARGE SCALE GENOMIC DNA]</scope>
    <source>
        <strain evidence="2 3">DSM 10502</strain>
    </source>
</reference>
<dbReference type="InterPro" id="IPR000257">
    <property type="entry name" value="Uroporphyrinogen_deCOase"/>
</dbReference>
<dbReference type="EMBL" id="FQUG01000002">
    <property type="protein sequence ID" value="SHE31163.1"/>
    <property type="molecule type" value="Genomic_DNA"/>
</dbReference>